<reference evidence="2 3" key="1">
    <citation type="submission" date="2019-07" db="EMBL/GenBank/DDBJ databases">
        <title>Genomic analysis of Lentibacillus sp. NKC851-2.</title>
        <authorList>
            <person name="Oh Y.J."/>
        </authorList>
    </citation>
    <scope>NUCLEOTIDE SEQUENCE [LARGE SCALE GENOMIC DNA]</scope>
    <source>
        <strain evidence="2 3">NKC851-2</strain>
    </source>
</reference>
<protein>
    <recommendedName>
        <fullName evidence="4">YppG-like protein</fullName>
    </recommendedName>
</protein>
<evidence type="ECO:0000313" key="3">
    <source>
        <dbReference type="Proteomes" id="UP000319280"/>
    </source>
</evidence>
<dbReference type="EMBL" id="VJMZ01000001">
    <property type="protein sequence ID" value="TRM12192.1"/>
    <property type="molecule type" value="Genomic_DNA"/>
</dbReference>
<dbReference type="InterPro" id="IPR025555">
    <property type="entry name" value="YppG"/>
</dbReference>
<gene>
    <name evidence="2" type="ORF">FH966_11165</name>
</gene>
<keyword evidence="3" id="KW-1185">Reference proteome</keyword>
<dbReference type="Pfam" id="PF14179">
    <property type="entry name" value="YppG"/>
    <property type="match status" value="1"/>
</dbReference>
<organism evidence="2 3">
    <name type="scientific">Lentibacillus cibarius</name>
    <dbReference type="NCBI Taxonomy" id="2583219"/>
    <lineage>
        <taxon>Bacteria</taxon>
        <taxon>Bacillati</taxon>
        <taxon>Bacillota</taxon>
        <taxon>Bacilli</taxon>
        <taxon>Bacillales</taxon>
        <taxon>Bacillaceae</taxon>
        <taxon>Lentibacillus</taxon>
    </lineage>
</organism>
<dbReference type="AlphaFoldDB" id="A0A549YJZ7"/>
<comment type="caution">
    <text evidence="2">The sequence shown here is derived from an EMBL/GenBank/DDBJ whole genome shotgun (WGS) entry which is preliminary data.</text>
</comment>
<name>A0A549YJZ7_9BACI</name>
<sequence>MREVILTMFPQKPRRPMPPPHPFMGRPRPPVEQQPTPMKQQLINQFRDSEGNIDIDKITNTAQQVGKLYSQVSPLFTKFMKK</sequence>
<feature type="compositionally biased region" description="Pro residues" evidence="1">
    <location>
        <begin position="16"/>
        <end position="32"/>
    </location>
</feature>
<dbReference type="Proteomes" id="UP000319280">
    <property type="component" value="Unassembled WGS sequence"/>
</dbReference>
<evidence type="ECO:0000256" key="1">
    <source>
        <dbReference type="SAM" id="MobiDB-lite"/>
    </source>
</evidence>
<evidence type="ECO:0000313" key="2">
    <source>
        <dbReference type="EMBL" id="TRM12192.1"/>
    </source>
</evidence>
<feature type="region of interest" description="Disordered" evidence="1">
    <location>
        <begin position="9"/>
        <end position="35"/>
    </location>
</feature>
<accession>A0A549YJZ7</accession>
<proteinExistence type="predicted"/>
<evidence type="ECO:0008006" key="4">
    <source>
        <dbReference type="Google" id="ProtNLM"/>
    </source>
</evidence>